<dbReference type="GO" id="GO:0046949">
    <property type="term" value="P:fatty-acyl-CoA biosynthetic process"/>
    <property type="evidence" value="ECO:0007669"/>
    <property type="project" value="TreeGrafter"/>
</dbReference>
<dbReference type="EMBL" id="GFDL01011454">
    <property type="protein sequence ID" value="JAV23591.1"/>
    <property type="molecule type" value="Transcribed_RNA"/>
</dbReference>
<dbReference type="Pfam" id="PF00501">
    <property type="entry name" value="AMP-binding"/>
    <property type="match status" value="1"/>
</dbReference>
<sequence length="542" mass="59287">MFHTYDSITKQWLSRHPPPPFSTESNLGQLILDALRRISPSKVIQLDTDTGLLLTAEELRLRIVRVAQNLSGLGFRRGDMAAVACCNSENLAPLALGLMVAGLPFIALPTVGFNGDDLGHLMGLVQPKLVICDESVYKQVLDGAGMTLKMKPVIFAVESERESVRKVEELLQATGTEGDFVPQAHGDMQSSVGMILCTSGTTGRPKGVCVSQAAIAIVLSRPVKPAPESDLNLTYSPLYWGTGLFALLNSISTGITRAISRNPFNEDHFFDVLAKYRPTHFFTPPSHAVLLLNHPRASGADFRSLRSWSLSGSIVSAKLRQSLEARLPNGQTVNNYASSELGLIAMDMIKQKPGAVGQLMPHLDAKVVDDQGVAVGCGEQGELMLRTAAIPFMGYYNDEQATRELMDADGWIRTGDIGYLDEEGFVYLVDRKKDVIKYRGYQMSPVDLEKVIERIDGVKQVCVVGVPEMDGTSDLPAAVVVKREGSDLTEEQLKSAFEELVSDHKRLRGGVFFWEELPLTATGKVVRRKVRDMLVEALQGNA</sequence>
<name>A0A1Q3F7P1_CULTA</name>
<organism evidence="5">
    <name type="scientific">Culex tarsalis</name>
    <name type="common">Encephalitis mosquito</name>
    <dbReference type="NCBI Taxonomy" id="7177"/>
    <lineage>
        <taxon>Eukaryota</taxon>
        <taxon>Metazoa</taxon>
        <taxon>Ecdysozoa</taxon>
        <taxon>Arthropoda</taxon>
        <taxon>Hexapoda</taxon>
        <taxon>Insecta</taxon>
        <taxon>Pterygota</taxon>
        <taxon>Neoptera</taxon>
        <taxon>Endopterygota</taxon>
        <taxon>Diptera</taxon>
        <taxon>Nematocera</taxon>
        <taxon>Culicoidea</taxon>
        <taxon>Culicidae</taxon>
        <taxon>Culicinae</taxon>
        <taxon>Culicini</taxon>
        <taxon>Culex</taxon>
        <taxon>Culex</taxon>
    </lineage>
</organism>
<proteinExistence type="predicted"/>
<evidence type="ECO:0000259" key="4">
    <source>
        <dbReference type="Pfam" id="PF13193"/>
    </source>
</evidence>
<dbReference type="AlphaFoldDB" id="A0A1Q3F7P1"/>
<dbReference type="GO" id="GO:0005777">
    <property type="term" value="C:peroxisome"/>
    <property type="evidence" value="ECO:0007669"/>
    <property type="project" value="UniProtKB-SubCell"/>
</dbReference>
<dbReference type="InterPro" id="IPR025110">
    <property type="entry name" value="AMP-bd_C"/>
</dbReference>
<evidence type="ECO:0000313" key="5">
    <source>
        <dbReference type="EMBL" id="JAV23591.1"/>
    </source>
</evidence>
<dbReference type="PROSITE" id="PS00455">
    <property type="entry name" value="AMP_BINDING"/>
    <property type="match status" value="1"/>
</dbReference>
<evidence type="ECO:0000256" key="1">
    <source>
        <dbReference type="ARBA" id="ARBA00004275"/>
    </source>
</evidence>
<evidence type="ECO:0000259" key="3">
    <source>
        <dbReference type="Pfam" id="PF00501"/>
    </source>
</evidence>
<dbReference type="InterPro" id="IPR000873">
    <property type="entry name" value="AMP-dep_synth/lig_dom"/>
</dbReference>
<keyword evidence="2" id="KW-0576">Peroxisome</keyword>
<dbReference type="GO" id="GO:0004467">
    <property type="term" value="F:long-chain fatty acid-CoA ligase activity"/>
    <property type="evidence" value="ECO:0007669"/>
    <property type="project" value="TreeGrafter"/>
</dbReference>
<dbReference type="SUPFAM" id="SSF56801">
    <property type="entry name" value="Acetyl-CoA synthetase-like"/>
    <property type="match status" value="1"/>
</dbReference>
<accession>A0A1Q3F7P1</accession>
<dbReference type="PANTHER" id="PTHR24096:SF353">
    <property type="entry name" value="GH16244P-RELATED"/>
    <property type="match status" value="1"/>
</dbReference>
<dbReference type="InterPro" id="IPR020845">
    <property type="entry name" value="AMP-binding_CS"/>
</dbReference>
<dbReference type="FunFam" id="3.40.50.12780:FF:000025">
    <property type="entry name" value="luciferin 4-monooxygenase"/>
    <property type="match status" value="1"/>
</dbReference>
<feature type="domain" description="AMP-binding enzyme C-terminal" evidence="4">
    <location>
        <begin position="448"/>
        <end position="524"/>
    </location>
</feature>
<dbReference type="PANTHER" id="PTHR24096">
    <property type="entry name" value="LONG-CHAIN-FATTY-ACID--COA LIGASE"/>
    <property type="match status" value="1"/>
</dbReference>
<protein>
    <submittedName>
        <fullName evidence="5">Putative acyl-coa synthetase</fullName>
    </submittedName>
</protein>
<dbReference type="Pfam" id="PF13193">
    <property type="entry name" value="AMP-binding_C"/>
    <property type="match status" value="1"/>
</dbReference>
<dbReference type="Gene3D" id="3.40.50.12780">
    <property type="entry name" value="N-terminal domain of ligase-like"/>
    <property type="match status" value="1"/>
</dbReference>
<dbReference type="Gene3D" id="3.30.300.30">
    <property type="match status" value="1"/>
</dbReference>
<comment type="subcellular location">
    <subcellularLocation>
        <location evidence="1">Peroxisome</location>
    </subcellularLocation>
</comment>
<dbReference type="InterPro" id="IPR045851">
    <property type="entry name" value="AMP-bd_C_sf"/>
</dbReference>
<dbReference type="InterPro" id="IPR042099">
    <property type="entry name" value="ANL_N_sf"/>
</dbReference>
<feature type="domain" description="AMP-dependent synthetase/ligase" evidence="3">
    <location>
        <begin position="50"/>
        <end position="396"/>
    </location>
</feature>
<evidence type="ECO:0000256" key="2">
    <source>
        <dbReference type="ARBA" id="ARBA00023140"/>
    </source>
</evidence>
<reference evidence="5" key="1">
    <citation type="submission" date="2017-01" db="EMBL/GenBank/DDBJ databases">
        <title>A deep insight into the sialotranscriptome of adult male and female Cluex tarsalis mosquitoes.</title>
        <authorList>
            <person name="Ribeiro J.M."/>
            <person name="Moreira F."/>
            <person name="Bernard K.A."/>
            <person name="Calvo E."/>
        </authorList>
    </citation>
    <scope>NUCLEOTIDE SEQUENCE</scope>
    <source>
        <strain evidence="5">Kern County</strain>
        <tissue evidence="5">Salivary glands</tissue>
    </source>
</reference>